<dbReference type="GO" id="GO:0043190">
    <property type="term" value="C:ATP-binding cassette (ABC) transporter complex"/>
    <property type="evidence" value="ECO:0007669"/>
    <property type="project" value="InterPro"/>
</dbReference>
<organism evidence="8 9">
    <name type="scientific">Scleromatobacter humisilvae</name>
    <dbReference type="NCBI Taxonomy" id="2897159"/>
    <lineage>
        <taxon>Bacteria</taxon>
        <taxon>Pseudomonadati</taxon>
        <taxon>Pseudomonadota</taxon>
        <taxon>Betaproteobacteria</taxon>
        <taxon>Burkholderiales</taxon>
        <taxon>Sphaerotilaceae</taxon>
        <taxon>Scleromatobacter</taxon>
    </lineage>
</organism>
<sequence>MTLSLTLACGARAAEPLHGAGATFPAPVYEAWAEAYEQASGMRVRYDPVGSGLGIEMATKGHVDFGATDAPLSADQLAAAGLRQFPVVVGAVVPVVNIAGIAPGRLVLDAFAISAIYRGEIVNWRDPAIAKLNPGLALPDARITVVHRADASGSTWLWTHWLSESDPFWQQQIGTGSTIAWPVGAEGLGNEGVASLVQRTRAAIGYVAYAYAREHHLSDVALPSHDGPVVRAGRGAFEAALAGAHWHSVEDLAGSLTNGPGAGSWPIVGASYVLVRSSGAAVERVDAFFDWALTSGSGVANDLGYVALPPDVVALVRRGMR</sequence>
<reference evidence="8" key="1">
    <citation type="submission" date="2021-11" db="EMBL/GenBank/DDBJ databases">
        <title>BS-T2-15 a new species belonging to the Comamonadaceae family isolated from the soil of a French oak forest.</title>
        <authorList>
            <person name="Mieszkin S."/>
            <person name="Alain K."/>
        </authorList>
    </citation>
    <scope>NUCLEOTIDE SEQUENCE</scope>
    <source>
        <strain evidence="8">BS-T2-15</strain>
    </source>
</reference>
<dbReference type="InterPro" id="IPR024370">
    <property type="entry name" value="PBP_domain"/>
</dbReference>
<dbReference type="RefSeq" id="WP_275683505.1">
    <property type="nucleotide sequence ID" value="NZ_JAJLJH010000004.1"/>
</dbReference>
<dbReference type="PIRSF" id="PIRSF002756">
    <property type="entry name" value="PstS"/>
    <property type="match status" value="1"/>
</dbReference>
<comment type="function">
    <text evidence="1">Part of the ABC transporter complex PstSACB involved in phosphate import.</text>
</comment>
<keyword evidence="5" id="KW-0813">Transport</keyword>
<evidence type="ECO:0000313" key="8">
    <source>
        <dbReference type="EMBL" id="MCK9687468.1"/>
    </source>
</evidence>
<dbReference type="EMBL" id="JAJLJH010000004">
    <property type="protein sequence ID" value="MCK9687468.1"/>
    <property type="molecule type" value="Genomic_DNA"/>
</dbReference>
<evidence type="ECO:0000256" key="6">
    <source>
        <dbReference type="ARBA" id="ARBA00022592"/>
    </source>
</evidence>
<dbReference type="PANTHER" id="PTHR42996:SF1">
    <property type="entry name" value="PHOSPHATE-BINDING PROTEIN PSTS"/>
    <property type="match status" value="1"/>
</dbReference>
<gene>
    <name evidence="8" type="primary">pstS</name>
    <name evidence="8" type="ORF">LPC04_17325</name>
</gene>
<dbReference type="InterPro" id="IPR050962">
    <property type="entry name" value="Phosphate-bind_PstS"/>
</dbReference>
<protein>
    <recommendedName>
        <fullName evidence="4">Phosphate-binding protein PstS</fullName>
    </recommendedName>
</protein>
<evidence type="ECO:0000256" key="4">
    <source>
        <dbReference type="ARBA" id="ARBA00021889"/>
    </source>
</evidence>
<dbReference type="CDD" id="cd13565">
    <property type="entry name" value="PBP2_PstS"/>
    <property type="match status" value="1"/>
</dbReference>
<comment type="caution">
    <text evidence="8">The sequence shown here is derived from an EMBL/GenBank/DDBJ whole genome shotgun (WGS) entry which is preliminary data.</text>
</comment>
<evidence type="ECO:0000259" key="7">
    <source>
        <dbReference type="Pfam" id="PF12849"/>
    </source>
</evidence>
<dbReference type="GO" id="GO:0035435">
    <property type="term" value="P:phosphate ion transmembrane transport"/>
    <property type="evidence" value="ECO:0007669"/>
    <property type="project" value="InterPro"/>
</dbReference>
<dbReference type="AlphaFoldDB" id="A0A9X2C084"/>
<evidence type="ECO:0000256" key="5">
    <source>
        <dbReference type="ARBA" id="ARBA00022448"/>
    </source>
</evidence>
<comment type="subunit">
    <text evidence="3">The complex is composed of two ATP-binding proteins (PstB), two transmembrane proteins (PstC and PstA) and a solute-binding protein (PstS).</text>
</comment>
<dbReference type="PANTHER" id="PTHR42996">
    <property type="entry name" value="PHOSPHATE-BINDING PROTEIN PSTS"/>
    <property type="match status" value="1"/>
</dbReference>
<name>A0A9X2C084_9BURK</name>
<evidence type="ECO:0000256" key="3">
    <source>
        <dbReference type="ARBA" id="ARBA00011529"/>
    </source>
</evidence>
<dbReference type="Proteomes" id="UP001139353">
    <property type="component" value="Unassembled WGS sequence"/>
</dbReference>
<keyword evidence="9" id="KW-1185">Reference proteome</keyword>
<dbReference type="Gene3D" id="3.40.190.10">
    <property type="entry name" value="Periplasmic binding protein-like II"/>
    <property type="match status" value="2"/>
</dbReference>
<comment type="similarity">
    <text evidence="2">Belongs to the PstS family.</text>
</comment>
<keyword evidence="6" id="KW-0592">Phosphate transport</keyword>
<evidence type="ECO:0000256" key="2">
    <source>
        <dbReference type="ARBA" id="ARBA00008725"/>
    </source>
</evidence>
<dbReference type="NCBIfam" id="TIGR00975">
    <property type="entry name" value="3a0107s03"/>
    <property type="match status" value="1"/>
</dbReference>
<dbReference type="InterPro" id="IPR005673">
    <property type="entry name" value="ABC_phos-bd_PstS"/>
</dbReference>
<dbReference type="SUPFAM" id="SSF53850">
    <property type="entry name" value="Periplasmic binding protein-like II"/>
    <property type="match status" value="1"/>
</dbReference>
<dbReference type="Pfam" id="PF12849">
    <property type="entry name" value="PBP_like_2"/>
    <property type="match status" value="1"/>
</dbReference>
<dbReference type="GO" id="GO:0042301">
    <property type="term" value="F:phosphate ion binding"/>
    <property type="evidence" value="ECO:0007669"/>
    <property type="project" value="InterPro"/>
</dbReference>
<evidence type="ECO:0000256" key="1">
    <source>
        <dbReference type="ARBA" id="ARBA00002841"/>
    </source>
</evidence>
<proteinExistence type="inferred from homology"/>
<feature type="domain" description="PBP" evidence="7">
    <location>
        <begin position="11"/>
        <end position="293"/>
    </location>
</feature>
<accession>A0A9X2C084</accession>
<evidence type="ECO:0000313" key="9">
    <source>
        <dbReference type="Proteomes" id="UP001139353"/>
    </source>
</evidence>